<keyword evidence="6" id="KW-0186">Copper</keyword>
<dbReference type="Pfam" id="PF04234">
    <property type="entry name" value="CopC"/>
    <property type="match status" value="1"/>
</dbReference>
<gene>
    <name evidence="9" type="primary">copC</name>
    <name evidence="9" type="ORF">RZS28_09485</name>
</gene>
<dbReference type="RefSeq" id="WP_407337526.1">
    <property type="nucleotide sequence ID" value="NZ_CP136862.1"/>
</dbReference>
<sequence>MQQPLKILTATGLACILATTAAFAHAFLDTASPGVGATVSGAPSEVRLSFSQNIVLAFSGVQISAAGGGPVPAGKATLAGPNVLSVRLGHALKPGAYVVNWHVVSVDTHPTSGTYHFTVAP</sequence>
<keyword evidence="5" id="KW-0574">Periplasm</keyword>
<dbReference type="InterPro" id="IPR014755">
    <property type="entry name" value="Cu-Rt/internalin_Ig-like"/>
</dbReference>
<proteinExistence type="inferred from homology"/>
<evidence type="ECO:0000256" key="1">
    <source>
        <dbReference type="ARBA" id="ARBA00004418"/>
    </source>
</evidence>
<dbReference type="PANTHER" id="PTHR34820">
    <property type="entry name" value="INNER MEMBRANE PROTEIN YEBZ"/>
    <property type="match status" value="1"/>
</dbReference>
<evidence type="ECO:0000256" key="2">
    <source>
        <dbReference type="ARBA" id="ARBA00010509"/>
    </source>
</evidence>
<accession>A0ABZ0HLC7</accession>
<evidence type="ECO:0000259" key="8">
    <source>
        <dbReference type="Pfam" id="PF04234"/>
    </source>
</evidence>
<evidence type="ECO:0000256" key="4">
    <source>
        <dbReference type="ARBA" id="ARBA00022729"/>
    </source>
</evidence>
<feature type="chain" id="PRO_5047352795" evidence="7">
    <location>
        <begin position="25"/>
        <end position="121"/>
    </location>
</feature>
<evidence type="ECO:0000256" key="5">
    <source>
        <dbReference type="ARBA" id="ARBA00022764"/>
    </source>
</evidence>
<protein>
    <submittedName>
        <fullName evidence="9">Copper homeostasis periplasmic binding protein CopC</fullName>
    </submittedName>
</protein>
<dbReference type="InterPro" id="IPR032694">
    <property type="entry name" value="CopC/D"/>
</dbReference>
<dbReference type="InterPro" id="IPR007348">
    <property type="entry name" value="CopC_dom"/>
</dbReference>
<dbReference type="InterPro" id="IPR014756">
    <property type="entry name" value="Ig_E-set"/>
</dbReference>
<dbReference type="Gene3D" id="2.60.40.1220">
    <property type="match status" value="1"/>
</dbReference>
<reference evidence="9 10" key="1">
    <citation type="submission" date="2023-10" db="EMBL/GenBank/DDBJ databases">
        <title>Novel methanotroph of the genus Methylocapsa from a subarctic wetland.</title>
        <authorList>
            <person name="Belova S.E."/>
            <person name="Oshkin I.Y."/>
            <person name="Miroshnikov K."/>
            <person name="Dedysh S.N."/>
        </authorList>
    </citation>
    <scope>NUCLEOTIDE SEQUENCE [LARGE SCALE GENOMIC DNA]</scope>
    <source>
        <strain evidence="9 10">RX1</strain>
    </source>
</reference>
<evidence type="ECO:0000256" key="6">
    <source>
        <dbReference type="ARBA" id="ARBA00023008"/>
    </source>
</evidence>
<dbReference type="SUPFAM" id="SSF81296">
    <property type="entry name" value="E set domains"/>
    <property type="match status" value="1"/>
</dbReference>
<feature type="signal peptide" evidence="7">
    <location>
        <begin position="1"/>
        <end position="24"/>
    </location>
</feature>
<evidence type="ECO:0000313" key="10">
    <source>
        <dbReference type="Proteomes" id="UP001626536"/>
    </source>
</evidence>
<dbReference type="NCBIfam" id="NF033814">
    <property type="entry name" value="copper_CopC"/>
    <property type="match status" value="1"/>
</dbReference>
<organism evidence="9 10">
    <name type="scientific">Methylocapsa polymorpha</name>
    <dbReference type="NCBI Taxonomy" id="3080828"/>
    <lineage>
        <taxon>Bacteria</taxon>
        <taxon>Pseudomonadati</taxon>
        <taxon>Pseudomonadota</taxon>
        <taxon>Alphaproteobacteria</taxon>
        <taxon>Hyphomicrobiales</taxon>
        <taxon>Beijerinckiaceae</taxon>
        <taxon>Methylocapsa</taxon>
    </lineage>
</organism>
<dbReference type="Proteomes" id="UP001626536">
    <property type="component" value="Chromosome"/>
</dbReference>
<evidence type="ECO:0000313" key="9">
    <source>
        <dbReference type="EMBL" id="WOJ88089.1"/>
    </source>
</evidence>
<keyword evidence="3" id="KW-0479">Metal-binding</keyword>
<keyword evidence="4 7" id="KW-0732">Signal</keyword>
<keyword evidence="10" id="KW-1185">Reference proteome</keyword>
<evidence type="ECO:0000256" key="3">
    <source>
        <dbReference type="ARBA" id="ARBA00022723"/>
    </source>
</evidence>
<evidence type="ECO:0000256" key="7">
    <source>
        <dbReference type="SAM" id="SignalP"/>
    </source>
</evidence>
<comment type="similarity">
    <text evidence="2">Belongs to the CopC family.</text>
</comment>
<dbReference type="InterPro" id="IPR047685">
    <property type="entry name" value="CopC-like"/>
</dbReference>
<feature type="domain" description="CopC" evidence="8">
    <location>
        <begin position="25"/>
        <end position="119"/>
    </location>
</feature>
<name>A0ABZ0HLC7_9HYPH</name>
<dbReference type="EMBL" id="CP136862">
    <property type="protein sequence ID" value="WOJ88089.1"/>
    <property type="molecule type" value="Genomic_DNA"/>
</dbReference>
<comment type="subcellular location">
    <subcellularLocation>
        <location evidence="1">Periplasm</location>
    </subcellularLocation>
</comment>
<dbReference type="PANTHER" id="PTHR34820:SF4">
    <property type="entry name" value="INNER MEMBRANE PROTEIN YEBZ"/>
    <property type="match status" value="1"/>
</dbReference>